<gene>
    <name evidence="4" type="ORF">AMEX_G18061</name>
</gene>
<dbReference type="AlphaFoldDB" id="A0A8T2L5M0"/>
<dbReference type="Gene3D" id="2.60.40.10">
    <property type="entry name" value="Immunoglobulins"/>
    <property type="match status" value="1"/>
</dbReference>
<dbReference type="GO" id="GO:0016020">
    <property type="term" value="C:membrane"/>
    <property type="evidence" value="ECO:0007669"/>
    <property type="project" value="InterPro"/>
</dbReference>
<proteinExistence type="predicted"/>
<feature type="domain" description="Immunoglobulin V-set" evidence="3">
    <location>
        <begin position="35"/>
        <end position="125"/>
    </location>
</feature>
<protein>
    <recommendedName>
        <fullName evidence="3">Immunoglobulin V-set domain-containing protein</fullName>
    </recommendedName>
</protein>
<dbReference type="EMBL" id="JAICCE010000015">
    <property type="protein sequence ID" value="KAG9267238.1"/>
    <property type="molecule type" value="Genomic_DNA"/>
</dbReference>
<dbReference type="InterPro" id="IPR039090">
    <property type="entry name" value="CD7"/>
</dbReference>
<evidence type="ECO:0000313" key="4">
    <source>
        <dbReference type="EMBL" id="KAG9267238.1"/>
    </source>
</evidence>
<dbReference type="KEGG" id="amex:103025353"/>
<dbReference type="GO" id="GO:0038023">
    <property type="term" value="F:signaling receptor activity"/>
    <property type="evidence" value="ECO:0007669"/>
    <property type="project" value="InterPro"/>
</dbReference>
<organism evidence="4 5">
    <name type="scientific">Astyanax mexicanus</name>
    <name type="common">Blind cave fish</name>
    <name type="synonym">Astyanax fasciatus mexicanus</name>
    <dbReference type="NCBI Taxonomy" id="7994"/>
    <lineage>
        <taxon>Eukaryota</taxon>
        <taxon>Metazoa</taxon>
        <taxon>Chordata</taxon>
        <taxon>Craniata</taxon>
        <taxon>Vertebrata</taxon>
        <taxon>Euteleostomi</taxon>
        <taxon>Actinopterygii</taxon>
        <taxon>Neopterygii</taxon>
        <taxon>Teleostei</taxon>
        <taxon>Ostariophysi</taxon>
        <taxon>Characiformes</taxon>
        <taxon>Characoidei</taxon>
        <taxon>Acestrorhamphidae</taxon>
        <taxon>Acestrorhamphinae</taxon>
        <taxon>Astyanax</taxon>
    </lineage>
</organism>
<keyword evidence="1" id="KW-0812">Transmembrane</keyword>
<dbReference type="Proteomes" id="UP000752171">
    <property type="component" value="Unassembled WGS sequence"/>
</dbReference>
<feature type="transmembrane region" description="Helical" evidence="1">
    <location>
        <begin position="154"/>
        <end position="176"/>
    </location>
</feature>
<keyword evidence="1" id="KW-1133">Transmembrane helix</keyword>
<dbReference type="InterPro" id="IPR013783">
    <property type="entry name" value="Ig-like_fold"/>
</dbReference>
<keyword evidence="2" id="KW-0732">Signal</keyword>
<evidence type="ECO:0000313" key="5">
    <source>
        <dbReference type="Proteomes" id="UP000752171"/>
    </source>
</evidence>
<feature type="signal peptide" evidence="2">
    <location>
        <begin position="1"/>
        <end position="20"/>
    </location>
</feature>
<evidence type="ECO:0000256" key="1">
    <source>
        <dbReference type="SAM" id="Phobius"/>
    </source>
</evidence>
<reference evidence="4 5" key="1">
    <citation type="submission" date="2021-07" db="EMBL/GenBank/DDBJ databases">
        <authorList>
            <person name="Imarazene B."/>
            <person name="Zahm M."/>
            <person name="Klopp C."/>
            <person name="Cabau C."/>
            <person name="Beille S."/>
            <person name="Jouanno E."/>
            <person name="Castinel A."/>
            <person name="Lluch J."/>
            <person name="Gil L."/>
            <person name="Kuchtly C."/>
            <person name="Lopez Roques C."/>
            <person name="Donnadieu C."/>
            <person name="Parrinello H."/>
            <person name="Journot L."/>
            <person name="Du K."/>
            <person name="Schartl M."/>
            <person name="Retaux S."/>
            <person name="Guiguen Y."/>
        </authorList>
    </citation>
    <scope>NUCLEOTIDE SEQUENCE [LARGE SCALE GENOMIC DNA]</scope>
    <source>
        <strain evidence="4">Pach_M1</strain>
        <tissue evidence="4">Testis</tissue>
    </source>
</reference>
<dbReference type="Pfam" id="PF07686">
    <property type="entry name" value="V-set"/>
    <property type="match status" value="1"/>
</dbReference>
<feature type="chain" id="PRO_5035780279" description="Immunoglobulin V-set domain-containing protein" evidence="2">
    <location>
        <begin position="21"/>
        <end position="207"/>
    </location>
</feature>
<name>A0A8T2L5M0_ASTMX</name>
<dbReference type="PANTHER" id="PTHR15343">
    <property type="entry name" value="CD7"/>
    <property type="match status" value="1"/>
</dbReference>
<evidence type="ECO:0000259" key="3">
    <source>
        <dbReference type="Pfam" id="PF07686"/>
    </source>
</evidence>
<dbReference type="SUPFAM" id="SSF48726">
    <property type="entry name" value="Immunoglobulin"/>
    <property type="match status" value="1"/>
</dbReference>
<dbReference type="GO" id="GO:0002250">
    <property type="term" value="P:adaptive immune response"/>
    <property type="evidence" value="ECO:0007669"/>
    <property type="project" value="InterPro"/>
</dbReference>
<comment type="caution">
    <text evidence="4">The sequence shown here is derived from an EMBL/GenBank/DDBJ whole genome shotgun (WGS) entry which is preliminary data.</text>
</comment>
<dbReference type="InterPro" id="IPR013106">
    <property type="entry name" value="Ig_V-set"/>
</dbReference>
<accession>A0A8T2L5M0</accession>
<evidence type="ECO:0000256" key="2">
    <source>
        <dbReference type="SAM" id="SignalP"/>
    </source>
</evidence>
<sequence>MDLMLLWLIVAYCCIPSLLAIKDEPILSQSPPAIVLNQLNSTAELHCSTTHEKVVALYLKQRYSSKREVLYLYFKHSTTTIHPDYKQRVSVKGKCCEFAIVLTELQIGDSDGYYCEWVLTEPRINQVQSTETLIIIRDGDPEEECNKQRTIHHVLFMISVAITVTMFIICAGLLIWRIQQVKQSNKRYTPYKVHQRSHLPHCPNSRR</sequence>
<dbReference type="PANTHER" id="PTHR15343:SF0">
    <property type="entry name" value="T-CELL ANTIGEN CD7"/>
    <property type="match status" value="1"/>
</dbReference>
<dbReference type="InterPro" id="IPR036179">
    <property type="entry name" value="Ig-like_dom_sf"/>
</dbReference>
<keyword evidence="1" id="KW-0472">Membrane</keyword>